<dbReference type="RefSeq" id="XP_062633825.1">
    <property type="nucleotide sequence ID" value="XM_062778306.1"/>
</dbReference>
<evidence type="ECO:0000313" key="4">
    <source>
        <dbReference type="Proteomes" id="UP001302676"/>
    </source>
</evidence>
<dbReference type="PANTHER" id="PTHR47332:SF6">
    <property type="entry name" value="SET DOMAIN-CONTAINING PROTEIN"/>
    <property type="match status" value="1"/>
</dbReference>
<dbReference type="InterPro" id="IPR046341">
    <property type="entry name" value="SET_dom_sf"/>
</dbReference>
<feature type="domain" description="SET" evidence="2">
    <location>
        <begin position="148"/>
        <end position="296"/>
    </location>
</feature>
<feature type="chain" id="PRO_5042922937" description="SET domain-containing protein" evidence="1">
    <location>
        <begin position="34"/>
        <end position="447"/>
    </location>
</feature>
<keyword evidence="4" id="KW-1185">Reference proteome</keyword>
<accession>A0AAN6ZK18</accession>
<sequence length="447" mass="49628">MFTPHPKHHHPWSHLRQTLFLLLLAFSSPTIHASQHPRDLPTRDWTRSSWTVHHHHHHPTCPLPTDASPWSLPPLCPEPVGDDAVGDADGTWARPASTDCVFTARHFRGGQGFSLITTPEIAASVAGSGALDDGDVAGVGDSNLAWTPAYEIRDIPGRDKGMTAASALNGHEIIMTGFPVLVIRMDFVNGEVFSEGQKSSMMDVGLRRLGEEQWAAVMGLAKMSGDENVVLDVLQTNGFGVDVGGVPHLALFIDGSRVNHDCHPNAFWRFNSNRMAMEIVSLRPIQPGEEITHSYAPLGYPHADRQTILQPWGFTCTCDLCTAPEEVRSLSDTRRSRLIDIHHTLGQAADLGDGESQEKREKRIGELVLEAFSLIEQEDLYPQLVEYYERFARAYLMVGDAKRGRAFAEETERMWLLFGGGEEHEYVDGLKALWAAVKEAEEEQDEE</sequence>
<evidence type="ECO:0000256" key="1">
    <source>
        <dbReference type="SAM" id="SignalP"/>
    </source>
</evidence>
<keyword evidence="1" id="KW-0732">Signal</keyword>
<dbReference type="AlphaFoldDB" id="A0AAN6ZK18"/>
<comment type="caution">
    <text evidence="3">The sequence shown here is derived from an EMBL/GenBank/DDBJ whole genome shotgun (WGS) entry which is preliminary data.</text>
</comment>
<organism evidence="3 4">
    <name type="scientific">Dichotomopilus funicola</name>
    <dbReference type="NCBI Taxonomy" id="1934379"/>
    <lineage>
        <taxon>Eukaryota</taxon>
        <taxon>Fungi</taxon>
        <taxon>Dikarya</taxon>
        <taxon>Ascomycota</taxon>
        <taxon>Pezizomycotina</taxon>
        <taxon>Sordariomycetes</taxon>
        <taxon>Sordariomycetidae</taxon>
        <taxon>Sordariales</taxon>
        <taxon>Chaetomiaceae</taxon>
        <taxon>Dichotomopilus</taxon>
    </lineage>
</organism>
<dbReference type="InterPro" id="IPR001214">
    <property type="entry name" value="SET_dom"/>
</dbReference>
<dbReference type="Proteomes" id="UP001302676">
    <property type="component" value="Unassembled WGS sequence"/>
</dbReference>
<proteinExistence type="predicted"/>
<reference evidence="3" key="1">
    <citation type="journal article" date="2023" name="Mol. Phylogenet. Evol.">
        <title>Genome-scale phylogeny and comparative genomics of the fungal order Sordariales.</title>
        <authorList>
            <person name="Hensen N."/>
            <person name="Bonometti L."/>
            <person name="Westerberg I."/>
            <person name="Brannstrom I.O."/>
            <person name="Guillou S."/>
            <person name="Cros-Aarteil S."/>
            <person name="Calhoun S."/>
            <person name="Haridas S."/>
            <person name="Kuo A."/>
            <person name="Mondo S."/>
            <person name="Pangilinan J."/>
            <person name="Riley R."/>
            <person name="LaButti K."/>
            <person name="Andreopoulos B."/>
            <person name="Lipzen A."/>
            <person name="Chen C."/>
            <person name="Yan M."/>
            <person name="Daum C."/>
            <person name="Ng V."/>
            <person name="Clum A."/>
            <person name="Steindorff A."/>
            <person name="Ohm R.A."/>
            <person name="Martin F."/>
            <person name="Silar P."/>
            <person name="Natvig D.O."/>
            <person name="Lalanne C."/>
            <person name="Gautier V."/>
            <person name="Ament-Velasquez S.L."/>
            <person name="Kruys A."/>
            <person name="Hutchinson M.I."/>
            <person name="Powell A.J."/>
            <person name="Barry K."/>
            <person name="Miller A.N."/>
            <person name="Grigoriev I.V."/>
            <person name="Debuchy R."/>
            <person name="Gladieux P."/>
            <person name="Hiltunen Thoren M."/>
            <person name="Johannesson H."/>
        </authorList>
    </citation>
    <scope>NUCLEOTIDE SEQUENCE</scope>
    <source>
        <strain evidence="3">CBS 141.50</strain>
    </source>
</reference>
<dbReference type="GeneID" id="87814919"/>
<evidence type="ECO:0000259" key="2">
    <source>
        <dbReference type="PROSITE" id="PS50280"/>
    </source>
</evidence>
<dbReference type="InterPro" id="IPR053185">
    <property type="entry name" value="SET_domain_protein"/>
</dbReference>
<protein>
    <recommendedName>
        <fullName evidence="2">SET domain-containing protein</fullName>
    </recommendedName>
</protein>
<dbReference type="SUPFAM" id="SSF82199">
    <property type="entry name" value="SET domain"/>
    <property type="match status" value="1"/>
</dbReference>
<dbReference type="Gene3D" id="2.170.270.10">
    <property type="entry name" value="SET domain"/>
    <property type="match status" value="1"/>
</dbReference>
<name>A0AAN6ZK18_9PEZI</name>
<evidence type="ECO:0000313" key="3">
    <source>
        <dbReference type="EMBL" id="KAK4140454.1"/>
    </source>
</evidence>
<dbReference type="EMBL" id="MU853631">
    <property type="protein sequence ID" value="KAK4140454.1"/>
    <property type="molecule type" value="Genomic_DNA"/>
</dbReference>
<gene>
    <name evidence="3" type="ORF">C8A04DRAFT_14955</name>
</gene>
<dbReference type="PANTHER" id="PTHR47332">
    <property type="entry name" value="SET DOMAIN-CONTAINING PROTEIN 5"/>
    <property type="match status" value="1"/>
</dbReference>
<dbReference type="CDD" id="cd20071">
    <property type="entry name" value="SET_SMYD"/>
    <property type="match status" value="1"/>
</dbReference>
<feature type="signal peptide" evidence="1">
    <location>
        <begin position="1"/>
        <end position="33"/>
    </location>
</feature>
<reference evidence="3" key="2">
    <citation type="submission" date="2023-05" db="EMBL/GenBank/DDBJ databases">
        <authorList>
            <consortium name="Lawrence Berkeley National Laboratory"/>
            <person name="Steindorff A."/>
            <person name="Hensen N."/>
            <person name="Bonometti L."/>
            <person name="Westerberg I."/>
            <person name="Brannstrom I.O."/>
            <person name="Guillou S."/>
            <person name="Cros-Aarteil S."/>
            <person name="Calhoun S."/>
            <person name="Haridas S."/>
            <person name="Kuo A."/>
            <person name="Mondo S."/>
            <person name="Pangilinan J."/>
            <person name="Riley R."/>
            <person name="Labutti K."/>
            <person name="Andreopoulos B."/>
            <person name="Lipzen A."/>
            <person name="Chen C."/>
            <person name="Yanf M."/>
            <person name="Daum C."/>
            <person name="Ng V."/>
            <person name="Clum A."/>
            <person name="Ohm R."/>
            <person name="Martin F."/>
            <person name="Silar P."/>
            <person name="Natvig D."/>
            <person name="Lalanne C."/>
            <person name="Gautier V."/>
            <person name="Ament-Velasquez S.L."/>
            <person name="Kruys A."/>
            <person name="Hutchinson M.I."/>
            <person name="Powell A.J."/>
            <person name="Barry K."/>
            <person name="Miller A.N."/>
            <person name="Grigoriev I.V."/>
            <person name="Debuchy R."/>
            <person name="Gladieux P."/>
            <person name="Thoren M.H."/>
            <person name="Johannesson H."/>
        </authorList>
    </citation>
    <scope>NUCLEOTIDE SEQUENCE</scope>
    <source>
        <strain evidence="3">CBS 141.50</strain>
    </source>
</reference>
<dbReference type="PROSITE" id="PS50280">
    <property type="entry name" value="SET"/>
    <property type="match status" value="1"/>
</dbReference>
<dbReference type="Pfam" id="PF00856">
    <property type="entry name" value="SET"/>
    <property type="match status" value="1"/>
</dbReference>